<dbReference type="SMART" id="SM00343">
    <property type="entry name" value="ZnF_C2HC"/>
    <property type="match status" value="1"/>
</dbReference>
<keyword evidence="5" id="KW-1185">Reference proteome</keyword>
<dbReference type="PANTHER" id="PTHR35317">
    <property type="entry name" value="OS04G0629600 PROTEIN"/>
    <property type="match status" value="1"/>
</dbReference>
<reference evidence="4" key="2">
    <citation type="submission" date="2023-06" db="EMBL/GenBank/DDBJ databases">
        <authorList>
            <person name="Swenson N.G."/>
            <person name="Wegrzyn J.L."/>
            <person name="Mcevoy S.L."/>
        </authorList>
    </citation>
    <scope>NUCLEOTIDE SEQUENCE</scope>
    <source>
        <strain evidence="4">NS2018</strain>
        <tissue evidence="4">Leaf</tissue>
    </source>
</reference>
<evidence type="ECO:0000259" key="3">
    <source>
        <dbReference type="PROSITE" id="PS50158"/>
    </source>
</evidence>
<sequence length="326" mass="36821">MSEFGTSKEGASSVRPPLLKGDNYSSWKGKMEAYLSAIDDRVWMVIEDGFTPPTVTAEDESIVPKPKAQWSTEEFGASKWNNKAMHALLSAMDESQYKLIQITKNAHEAWKILETAHEGTEVVKDSKLLVLQTLFEIIRMEEHECLNDFQVKLMDIVNQSHQLGDPYSDSRIKQRIMRSLAPRFESKVTALEENVDFKKMKPSEVIGRLLAYESRKAPTSSSPKKQKGIALKTSKVEKEDNDSDEDVAQMVTRFKKFLWLQRNDSKKVEPSQEKSSIKGIQCFECGGYGHISKACTNLKKKRNGKEMATSSSDSESVEDSSSDEEC</sequence>
<keyword evidence="1" id="KW-0862">Zinc</keyword>
<keyword evidence="1" id="KW-0863">Zinc-finger</keyword>
<name>A0AA39RPS4_ACESA</name>
<accession>A0AA39RPS4</accession>
<dbReference type="SUPFAM" id="SSF57756">
    <property type="entry name" value="Retrovirus zinc finger-like domains"/>
    <property type="match status" value="1"/>
</dbReference>
<protein>
    <recommendedName>
        <fullName evidence="3">CCHC-type domain-containing protein</fullName>
    </recommendedName>
</protein>
<comment type="caution">
    <text evidence="4">The sequence shown here is derived from an EMBL/GenBank/DDBJ whole genome shotgun (WGS) entry which is preliminary data.</text>
</comment>
<dbReference type="AlphaFoldDB" id="A0AA39RPS4"/>
<dbReference type="PROSITE" id="PS50158">
    <property type="entry name" value="ZF_CCHC"/>
    <property type="match status" value="1"/>
</dbReference>
<feature type="region of interest" description="Disordered" evidence="2">
    <location>
        <begin position="216"/>
        <end position="244"/>
    </location>
</feature>
<dbReference type="Gene3D" id="4.10.60.10">
    <property type="entry name" value="Zinc finger, CCHC-type"/>
    <property type="match status" value="1"/>
</dbReference>
<feature type="domain" description="CCHC-type" evidence="3">
    <location>
        <begin position="282"/>
        <end position="297"/>
    </location>
</feature>
<dbReference type="Pfam" id="PF14223">
    <property type="entry name" value="Retrotran_gag_2"/>
    <property type="match status" value="1"/>
</dbReference>
<evidence type="ECO:0000256" key="1">
    <source>
        <dbReference type="PROSITE-ProRule" id="PRU00047"/>
    </source>
</evidence>
<evidence type="ECO:0000256" key="2">
    <source>
        <dbReference type="SAM" id="MobiDB-lite"/>
    </source>
</evidence>
<dbReference type="Proteomes" id="UP001168877">
    <property type="component" value="Unassembled WGS sequence"/>
</dbReference>
<keyword evidence="1" id="KW-0479">Metal-binding</keyword>
<dbReference type="PANTHER" id="PTHR35317:SF31">
    <property type="entry name" value="DUF4219 DOMAIN-CONTAINING PROTEIN"/>
    <property type="match status" value="1"/>
</dbReference>
<dbReference type="EMBL" id="JAUESC010000386">
    <property type="protein sequence ID" value="KAK0576120.1"/>
    <property type="molecule type" value="Genomic_DNA"/>
</dbReference>
<dbReference type="GO" id="GO:0008270">
    <property type="term" value="F:zinc ion binding"/>
    <property type="evidence" value="ECO:0007669"/>
    <property type="project" value="UniProtKB-KW"/>
</dbReference>
<feature type="compositionally biased region" description="Acidic residues" evidence="2">
    <location>
        <begin position="315"/>
        <end position="326"/>
    </location>
</feature>
<proteinExistence type="predicted"/>
<gene>
    <name evidence="4" type="ORF">LWI29_012232</name>
</gene>
<organism evidence="4 5">
    <name type="scientific">Acer saccharum</name>
    <name type="common">Sugar maple</name>
    <dbReference type="NCBI Taxonomy" id="4024"/>
    <lineage>
        <taxon>Eukaryota</taxon>
        <taxon>Viridiplantae</taxon>
        <taxon>Streptophyta</taxon>
        <taxon>Embryophyta</taxon>
        <taxon>Tracheophyta</taxon>
        <taxon>Spermatophyta</taxon>
        <taxon>Magnoliopsida</taxon>
        <taxon>eudicotyledons</taxon>
        <taxon>Gunneridae</taxon>
        <taxon>Pentapetalae</taxon>
        <taxon>rosids</taxon>
        <taxon>malvids</taxon>
        <taxon>Sapindales</taxon>
        <taxon>Sapindaceae</taxon>
        <taxon>Hippocastanoideae</taxon>
        <taxon>Acereae</taxon>
        <taxon>Acer</taxon>
    </lineage>
</organism>
<reference evidence="4" key="1">
    <citation type="journal article" date="2022" name="Plant J.">
        <title>Strategies of tolerance reflected in two North American maple genomes.</title>
        <authorList>
            <person name="McEvoy S.L."/>
            <person name="Sezen U.U."/>
            <person name="Trouern-Trend A."/>
            <person name="McMahon S.M."/>
            <person name="Schaberg P.G."/>
            <person name="Yang J."/>
            <person name="Wegrzyn J.L."/>
            <person name="Swenson N.G."/>
        </authorList>
    </citation>
    <scope>NUCLEOTIDE SEQUENCE</scope>
    <source>
        <strain evidence="4">NS2018</strain>
    </source>
</reference>
<feature type="region of interest" description="Disordered" evidence="2">
    <location>
        <begin position="300"/>
        <end position="326"/>
    </location>
</feature>
<evidence type="ECO:0000313" key="5">
    <source>
        <dbReference type="Proteomes" id="UP001168877"/>
    </source>
</evidence>
<evidence type="ECO:0000313" key="4">
    <source>
        <dbReference type="EMBL" id="KAK0576120.1"/>
    </source>
</evidence>
<dbReference type="InterPro" id="IPR001878">
    <property type="entry name" value="Znf_CCHC"/>
</dbReference>
<dbReference type="InterPro" id="IPR036875">
    <property type="entry name" value="Znf_CCHC_sf"/>
</dbReference>
<dbReference type="GO" id="GO:0003676">
    <property type="term" value="F:nucleic acid binding"/>
    <property type="evidence" value="ECO:0007669"/>
    <property type="project" value="InterPro"/>
</dbReference>